<feature type="domain" description="DUF6866" evidence="3">
    <location>
        <begin position="165"/>
        <end position="341"/>
    </location>
</feature>
<dbReference type="InterPro" id="IPR049199">
    <property type="entry name" value="DUF6866_N"/>
</dbReference>
<feature type="compositionally biased region" description="Basic and acidic residues" evidence="1">
    <location>
        <begin position="335"/>
        <end position="350"/>
    </location>
</feature>
<feature type="region of interest" description="Disordered" evidence="1">
    <location>
        <begin position="335"/>
        <end position="363"/>
    </location>
</feature>
<evidence type="ECO:0000259" key="2">
    <source>
        <dbReference type="Pfam" id="PF21739"/>
    </source>
</evidence>
<dbReference type="RefSeq" id="WP_120798164.1">
    <property type="nucleotide sequence ID" value="NZ_RBXL01000001.1"/>
</dbReference>
<dbReference type="InterPro" id="IPR049200">
    <property type="entry name" value="DUF6866_C"/>
</dbReference>
<dbReference type="AlphaFoldDB" id="A0A495VC30"/>
<gene>
    <name evidence="4" type="ORF">BDD21_3480</name>
</gene>
<accession>A0A495VC30</accession>
<name>A0A495VC30_9GAMM</name>
<organism evidence="4 5">
    <name type="scientific">Thiocapsa rosea</name>
    <dbReference type="NCBI Taxonomy" id="69360"/>
    <lineage>
        <taxon>Bacteria</taxon>
        <taxon>Pseudomonadati</taxon>
        <taxon>Pseudomonadota</taxon>
        <taxon>Gammaproteobacteria</taxon>
        <taxon>Chromatiales</taxon>
        <taxon>Chromatiaceae</taxon>
        <taxon>Thiocapsa</taxon>
    </lineage>
</organism>
<dbReference type="OrthoDB" id="9777679at2"/>
<protein>
    <submittedName>
        <fullName evidence="4">Uncharacterized protein</fullName>
    </submittedName>
</protein>
<comment type="caution">
    <text evidence="4">The sequence shown here is derived from an EMBL/GenBank/DDBJ whole genome shotgun (WGS) entry which is preliminary data.</text>
</comment>
<reference evidence="4 5" key="1">
    <citation type="submission" date="2018-10" db="EMBL/GenBank/DDBJ databases">
        <title>Genomic Encyclopedia of Archaeal and Bacterial Type Strains, Phase II (KMG-II): from individual species to whole genera.</title>
        <authorList>
            <person name="Goeker M."/>
        </authorList>
    </citation>
    <scope>NUCLEOTIDE SEQUENCE [LARGE SCALE GENOMIC DNA]</scope>
    <source>
        <strain evidence="4 5">DSM 235</strain>
    </source>
</reference>
<evidence type="ECO:0000313" key="5">
    <source>
        <dbReference type="Proteomes" id="UP000274556"/>
    </source>
</evidence>
<evidence type="ECO:0000256" key="1">
    <source>
        <dbReference type="SAM" id="MobiDB-lite"/>
    </source>
</evidence>
<feature type="domain" description="DUF6866" evidence="2">
    <location>
        <begin position="9"/>
        <end position="160"/>
    </location>
</feature>
<dbReference type="Pfam" id="PF21740">
    <property type="entry name" value="DUF6866_C"/>
    <property type="match status" value="1"/>
</dbReference>
<sequence>MPNPAISVLAEAVQYNCHVSDARHGADDSLCIYLMKMREYFRWEKHLPYGASLEREQVGEWLQAREQLWEELEEAEMRPIEIDGQRFDPFDAEAINSRLAPLGLVYSGGFGNRAKPHFVLGALEQYRSSEGYSVFVVADEYARDLTAPPAMTLGRTIFVRRESLRRYLWEKLEGWRWHRPENALGRAFACYDFEGALESSLDAMTEREITALLLHEQGEFEAGLRLGEDWNAMLTALANTPAELMARAVRDHLADCLVTLPALAEAREPASLHFYIGTLTGMRLHLFPALRDAYATWLETDSTDAFVRIADQGRAHWAQVAEAMLRLYRQHGGETPHAIHAEGPDEKPDENPEGSPDAVPDAIRHLVESHRL</sequence>
<dbReference type="Proteomes" id="UP000274556">
    <property type="component" value="Unassembled WGS sequence"/>
</dbReference>
<proteinExistence type="predicted"/>
<evidence type="ECO:0000313" key="4">
    <source>
        <dbReference type="EMBL" id="RKT45985.1"/>
    </source>
</evidence>
<dbReference type="InterPro" id="IPR054640">
    <property type="entry name" value="Sfum_1244-like"/>
</dbReference>
<dbReference type="NCBIfam" id="NF045620">
    <property type="entry name" value="Sfum_1244_fam"/>
    <property type="match status" value="1"/>
</dbReference>
<dbReference type="EMBL" id="RBXL01000001">
    <property type="protein sequence ID" value="RKT45985.1"/>
    <property type="molecule type" value="Genomic_DNA"/>
</dbReference>
<keyword evidence="5" id="KW-1185">Reference proteome</keyword>
<evidence type="ECO:0000259" key="3">
    <source>
        <dbReference type="Pfam" id="PF21740"/>
    </source>
</evidence>
<dbReference type="Pfam" id="PF21739">
    <property type="entry name" value="DUF6866_N"/>
    <property type="match status" value="1"/>
</dbReference>